<keyword evidence="3" id="KW-1185">Reference proteome</keyword>
<dbReference type="STRING" id="8469.M7CB22"/>
<proteinExistence type="predicted"/>
<feature type="compositionally biased region" description="Basic and acidic residues" evidence="1">
    <location>
        <begin position="182"/>
        <end position="191"/>
    </location>
</feature>
<gene>
    <name evidence="2" type="ORF">UY3_00860</name>
</gene>
<dbReference type="PANTHER" id="PTHR45737">
    <property type="entry name" value="VON WILLEBRAND FACTOR A DOMAIN-CONTAINING PROTEIN 5A"/>
    <property type="match status" value="1"/>
</dbReference>
<protein>
    <submittedName>
        <fullName evidence="2">von Willebrand factor A domain-containing protein 5A</fullName>
    </submittedName>
</protein>
<evidence type="ECO:0000313" key="3">
    <source>
        <dbReference type="Proteomes" id="UP000031443"/>
    </source>
</evidence>
<name>M7CB22_CHEMY</name>
<dbReference type="Proteomes" id="UP000031443">
    <property type="component" value="Unassembled WGS sequence"/>
</dbReference>
<dbReference type="AlphaFoldDB" id="M7CB22"/>
<evidence type="ECO:0000256" key="1">
    <source>
        <dbReference type="SAM" id="MobiDB-lite"/>
    </source>
</evidence>
<dbReference type="EMBL" id="KB481632">
    <property type="protein sequence ID" value="EMP41888.1"/>
    <property type="molecule type" value="Genomic_DNA"/>
</dbReference>
<feature type="region of interest" description="Disordered" evidence="1">
    <location>
        <begin position="181"/>
        <end position="207"/>
    </location>
</feature>
<reference evidence="3" key="1">
    <citation type="journal article" date="2013" name="Nat. Genet.">
        <title>The draft genomes of soft-shell turtle and green sea turtle yield insights into the development and evolution of the turtle-specific body plan.</title>
        <authorList>
            <person name="Wang Z."/>
            <person name="Pascual-Anaya J."/>
            <person name="Zadissa A."/>
            <person name="Li W."/>
            <person name="Niimura Y."/>
            <person name="Huang Z."/>
            <person name="Li C."/>
            <person name="White S."/>
            <person name="Xiong Z."/>
            <person name="Fang D."/>
            <person name="Wang B."/>
            <person name="Ming Y."/>
            <person name="Chen Y."/>
            <person name="Zheng Y."/>
            <person name="Kuraku S."/>
            <person name="Pignatelli M."/>
            <person name="Herrero J."/>
            <person name="Beal K."/>
            <person name="Nozawa M."/>
            <person name="Li Q."/>
            <person name="Wang J."/>
            <person name="Zhang H."/>
            <person name="Yu L."/>
            <person name="Shigenobu S."/>
            <person name="Wang J."/>
            <person name="Liu J."/>
            <person name="Flicek P."/>
            <person name="Searle S."/>
            <person name="Wang J."/>
            <person name="Kuratani S."/>
            <person name="Yin Y."/>
            <person name="Aken B."/>
            <person name="Zhang G."/>
            <person name="Irie N."/>
        </authorList>
    </citation>
    <scope>NUCLEOTIDE SEQUENCE [LARGE SCALE GENOMIC DNA]</scope>
</reference>
<organism evidence="2 3">
    <name type="scientific">Chelonia mydas</name>
    <name type="common">Green sea-turtle</name>
    <name type="synonym">Chelonia agassizi</name>
    <dbReference type="NCBI Taxonomy" id="8469"/>
    <lineage>
        <taxon>Eukaryota</taxon>
        <taxon>Metazoa</taxon>
        <taxon>Chordata</taxon>
        <taxon>Craniata</taxon>
        <taxon>Vertebrata</taxon>
        <taxon>Euteleostomi</taxon>
        <taxon>Archelosauria</taxon>
        <taxon>Testudinata</taxon>
        <taxon>Testudines</taxon>
        <taxon>Cryptodira</taxon>
        <taxon>Durocryptodira</taxon>
        <taxon>Americhelydia</taxon>
        <taxon>Chelonioidea</taxon>
        <taxon>Cheloniidae</taxon>
        <taxon>Chelonia</taxon>
    </lineage>
</organism>
<sequence length="275" mass="28848">MACDGMLDGVGSEFLQRILSRVSGWCFSFGIRAGASTALIKGIARAAGSSAELITGQDRMQPKETLQFPLQPQDGDRLPVHRLASKSLLLELEGAVEARSEGDRCPALETGLSSGVVCSLTAYVGVDMERGQLGQGPLVQEGAELRVLRSRAGTRGVFPAEAGVSAECRRLMGPGPLAGHRAGGELDRCQGEDAQSGAGPVTESPGRVMGPSQFPLVLSEPKAFLWFLGSGKVSLAQSVRPPLPEGTELLWSPVCGDVSGWQRKPRLGDEGLPSA</sequence>
<dbReference type="PANTHER" id="PTHR45737:SF6">
    <property type="entry name" value="VON WILLEBRAND FACTOR A DOMAIN-CONTAINING PROTEIN 5A"/>
    <property type="match status" value="1"/>
</dbReference>
<evidence type="ECO:0000313" key="2">
    <source>
        <dbReference type="EMBL" id="EMP41888.1"/>
    </source>
</evidence>
<accession>M7CB22</accession>